<evidence type="ECO:0000313" key="2">
    <source>
        <dbReference type="Proteomes" id="UP001489004"/>
    </source>
</evidence>
<reference evidence="1 2" key="1">
    <citation type="journal article" date="2024" name="Nat. Commun.">
        <title>Phylogenomics reveals the evolutionary origins of lichenization in chlorophyte algae.</title>
        <authorList>
            <person name="Puginier C."/>
            <person name="Libourel C."/>
            <person name="Otte J."/>
            <person name="Skaloud P."/>
            <person name="Haon M."/>
            <person name="Grisel S."/>
            <person name="Petersen M."/>
            <person name="Berrin J.G."/>
            <person name="Delaux P.M."/>
            <person name="Dal Grande F."/>
            <person name="Keller J."/>
        </authorList>
    </citation>
    <scope>NUCLEOTIDE SEQUENCE [LARGE SCALE GENOMIC DNA]</scope>
    <source>
        <strain evidence="1 2">SAG 2043</strain>
    </source>
</reference>
<protein>
    <submittedName>
        <fullName evidence="1">Uncharacterized protein</fullName>
    </submittedName>
</protein>
<evidence type="ECO:0000313" key="1">
    <source>
        <dbReference type="EMBL" id="KAK9814718.1"/>
    </source>
</evidence>
<accession>A0AAW1Q2J0</accession>
<keyword evidence="2" id="KW-1185">Reference proteome</keyword>
<comment type="caution">
    <text evidence="1">The sequence shown here is derived from an EMBL/GenBank/DDBJ whole genome shotgun (WGS) entry which is preliminary data.</text>
</comment>
<proteinExistence type="predicted"/>
<dbReference type="Proteomes" id="UP001489004">
    <property type="component" value="Unassembled WGS sequence"/>
</dbReference>
<name>A0AAW1Q2J0_9CHLO</name>
<gene>
    <name evidence="1" type="ORF">WJX72_010409</name>
</gene>
<organism evidence="1 2">
    <name type="scientific">[Myrmecia] bisecta</name>
    <dbReference type="NCBI Taxonomy" id="41462"/>
    <lineage>
        <taxon>Eukaryota</taxon>
        <taxon>Viridiplantae</taxon>
        <taxon>Chlorophyta</taxon>
        <taxon>core chlorophytes</taxon>
        <taxon>Trebouxiophyceae</taxon>
        <taxon>Trebouxiales</taxon>
        <taxon>Trebouxiaceae</taxon>
        <taxon>Myrmecia</taxon>
    </lineage>
</organism>
<dbReference type="EMBL" id="JALJOR010000007">
    <property type="protein sequence ID" value="KAK9814718.1"/>
    <property type="molecule type" value="Genomic_DNA"/>
</dbReference>
<sequence length="132" mass="14429">MMRLLWNITDSAWTQQGVAAALPTTDSDPDAEDGEVGGEGQVAADPLADFCAQHIVQGDVRTDFFTVKHASVAWQAYRQRVLDATNRSIPPMLEAGLKAGISAFLGTMCYNQKRVRGVRNAQRSVFLGYKLV</sequence>
<dbReference type="AlphaFoldDB" id="A0AAW1Q2J0"/>